<reference evidence="1" key="1">
    <citation type="submission" date="2022-08" db="EMBL/GenBank/DDBJ databases">
        <title>Novel sulphate-reducing endosymbionts in the free-living metamonad Anaeramoeba.</title>
        <authorList>
            <person name="Jerlstrom-Hultqvist J."/>
            <person name="Cepicka I."/>
            <person name="Gallot-Lavallee L."/>
            <person name="Salas-Leiva D."/>
            <person name="Curtis B.A."/>
            <person name="Zahonova K."/>
            <person name="Pipaliya S."/>
            <person name="Dacks J."/>
            <person name="Roger A.J."/>
        </authorList>
    </citation>
    <scope>NUCLEOTIDE SEQUENCE</scope>
    <source>
        <strain evidence="1">Busselton2</strain>
    </source>
</reference>
<gene>
    <name evidence="1" type="ORF">M0812_25967</name>
</gene>
<accession>A0AAV7YLL9</accession>
<evidence type="ECO:0000313" key="2">
    <source>
        <dbReference type="Proteomes" id="UP001146793"/>
    </source>
</evidence>
<organism evidence="1 2">
    <name type="scientific">Anaeramoeba flamelloides</name>
    <dbReference type="NCBI Taxonomy" id="1746091"/>
    <lineage>
        <taxon>Eukaryota</taxon>
        <taxon>Metamonada</taxon>
        <taxon>Anaeramoebidae</taxon>
        <taxon>Anaeramoeba</taxon>
    </lineage>
</organism>
<dbReference type="Proteomes" id="UP001146793">
    <property type="component" value="Unassembled WGS sequence"/>
</dbReference>
<protein>
    <submittedName>
        <fullName evidence="1">Uncharacterized protein</fullName>
    </submittedName>
</protein>
<sequence>MSNKEDLYQGFVTICQKVQKRIDLLSQGISSSQILQETSDLLSQLDLILWKLNKIIDEQDNENDRILHDNQKEINIEEMYPNKNDETTLLRLDDQIEDLDLENNYDEDYDQEKNLNKLS</sequence>
<name>A0AAV7YLL9_9EUKA</name>
<evidence type="ECO:0000313" key="1">
    <source>
        <dbReference type="EMBL" id="KAJ3428334.1"/>
    </source>
</evidence>
<comment type="caution">
    <text evidence="1">The sequence shown here is derived from an EMBL/GenBank/DDBJ whole genome shotgun (WGS) entry which is preliminary data.</text>
</comment>
<dbReference type="AlphaFoldDB" id="A0AAV7YLL9"/>
<dbReference type="EMBL" id="JANTQA010000060">
    <property type="protein sequence ID" value="KAJ3428334.1"/>
    <property type="molecule type" value="Genomic_DNA"/>
</dbReference>
<proteinExistence type="predicted"/>